<dbReference type="RefSeq" id="WP_111470237.1">
    <property type="nucleotide sequence ID" value="NZ_QLIX01000008.1"/>
</dbReference>
<evidence type="ECO:0000256" key="2">
    <source>
        <dbReference type="ARBA" id="ARBA00008467"/>
    </source>
</evidence>
<dbReference type="OrthoDB" id="9808669at2"/>
<dbReference type="PANTHER" id="PTHR11712:SF336">
    <property type="entry name" value="3-OXOACYL-[ACYL-CARRIER-PROTEIN] SYNTHASE, MITOCHONDRIAL"/>
    <property type="match status" value="1"/>
</dbReference>
<gene>
    <name evidence="6" type="ORF">DOO78_13095</name>
</gene>
<proteinExistence type="inferred from homology"/>
<sequence length="437" mass="44790">MTETAPPPPGTALRDHRGRPRVAVTGIGLVTPLGLGVAESWAALLAGRSGIRRITRFPTAHLKTTIAGQVTLPEDAAGEVLTSPVRVERMAVLAAAEAIAGAGLPGQGRFPGPLCLGMPPVEVEWPHRLALARQALAASAEPPRYPALAAAATGQRALHEQCLFGGIGERLAARFGTLGAPLEITTACATGASAIQLGVEAIQRGEAAAALCIGAEGSVQPEALIRFSLLSALSTRNDEPERASRPFEKGREGFVMSEGAAALVLESLEAATARGAPVLGLVMGCGERADNFHRTRSNPDGGAIIGAMRAAIADAGLEPGAIDYVNAHGTGTPENDKMETLGMRAVFGESCPPISSNKSMIGHTLSAAGAIEAVFSLLAIRDGMLPPTINHEVPDPAIPLDVVPNLARPAAVRHVLSNSFGFGGQNVCLVLGAAPQA</sequence>
<dbReference type="InterPro" id="IPR020841">
    <property type="entry name" value="PKS_Beta-ketoAc_synthase_dom"/>
</dbReference>
<dbReference type="InterPro" id="IPR014031">
    <property type="entry name" value="Ketoacyl_synth_C"/>
</dbReference>
<organism evidence="6 7">
    <name type="scientific">Roseicella frigidaeris</name>
    <dbReference type="NCBI Taxonomy" id="2230885"/>
    <lineage>
        <taxon>Bacteria</taxon>
        <taxon>Pseudomonadati</taxon>
        <taxon>Pseudomonadota</taxon>
        <taxon>Alphaproteobacteria</taxon>
        <taxon>Acetobacterales</taxon>
        <taxon>Roseomonadaceae</taxon>
        <taxon>Roseicella</taxon>
    </lineage>
</organism>
<dbReference type="PROSITE" id="PS52004">
    <property type="entry name" value="KS3_2"/>
    <property type="match status" value="1"/>
</dbReference>
<dbReference type="Gene3D" id="3.40.47.10">
    <property type="match status" value="1"/>
</dbReference>
<evidence type="ECO:0000259" key="5">
    <source>
        <dbReference type="PROSITE" id="PS52004"/>
    </source>
</evidence>
<name>A0A327M5P1_9PROT</name>
<dbReference type="CDD" id="cd00834">
    <property type="entry name" value="KAS_I_II"/>
    <property type="match status" value="1"/>
</dbReference>
<dbReference type="SUPFAM" id="SSF53901">
    <property type="entry name" value="Thiolase-like"/>
    <property type="match status" value="2"/>
</dbReference>
<comment type="similarity">
    <text evidence="2 4">Belongs to the thiolase-like superfamily. Beta-ketoacyl-ACP synthases family.</text>
</comment>
<dbReference type="Proteomes" id="UP000249065">
    <property type="component" value="Unassembled WGS sequence"/>
</dbReference>
<dbReference type="InterPro" id="IPR016039">
    <property type="entry name" value="Thiolase-like"/>
</dbReference>
<keyword evidence="7" id="KW-1185">Reference proteome</keyword>
<dbReference type="PANTHER" id="PTHR11712">
    <property type="entry name" value="POLYKETIDE SYNTHASE-RELATED"/>
    <property type="match status" value="1"/>
</dbReference>
<evidence type="ECO:0000256" key="1">
    <source>
        <dbReference type="ARBA" id="ARBA00005194"/>
    </source>
</evidence>
<evidence type="ECO:0000313" key="7">
    <source>
        <dbReference type="Proteomes" id="UP000249065"/>
    </source>
</evidence>
<dbReference type="SMART" id="SM00825">
    <property type="entry name" value="PKS_KS"/>
    <property type="match status" value="1"/>
</dbReference>
<feature type="domain" description="Ketosynthase family 3 (KS3)" evidence="5">
    <location>
        <begin position="19"/>
        <end position="433"/>
    </location>
</feature>
<dbReference type="Pfam" id="PF00109">
    <property type="entry name" value="ketoacyl-synt"/>
    <property type="match status" value="2"/>
</dbReference>
<evidence type="ECO:0000256" key="3">
    <source>
        <dbReference type="ARBA" id="ARBA00022679"/>
    </source>
</evidence>
<protein>
    <submittedName>
        <fullName evidence="6">Beta-ketoacyl-ACP synthase</fullName>
    </submittedName>
</protein>
<keyword evidence="3 4" id="KW-0808">Transferase</keyword>
<dbReference type="GO" id="GO:0006633">
    <property type="term" value="P:fatty acid biosynthetic process"/>
    <property type="evidence" value="ECO:0007669"/>
    <property type="project" value="TreeGrafter"/>
</dbReference>
<evidence type="ECO:0000313" key="6">
    <source>
        <dbReference type="EMBL" id="RAI58621.1"/>
    </source>
</evidence>
<dbReference type="GO" id="GO:0004315">
    <property type="term" value="F:3-oxoacyl-[acyl-carrier-protein] synthase activity"/>
    <property type="evidence" value="ECO:0007669"/>
    <property type="project" value="TreeGrafter"/>
</dbReference>
<dbReference type="InterPro" id="IPR000794">
    <property type="entry name" value="Beta-ketoacyl_synthase"/>
</dbReference>
<dbReference type="InterPro" id="IPR014030">
    <property type="entry name" value="Ketoacyl_synth_N"/>
</dbReference>
<accession>A0A327M5P1</accession>
<reference evidence="7" key="1">
    <citation type="submission" date="2018-06" db="EMBL/GenBank/DDBJ databases">
        <authorList>
            <person name="Khan S.A."/>
        </authorList>
    </citation>
    <scope>NUCLEOTIDE SEQUENCE [LARGE SCALE GENOMIC DNA]</scope>
    <source>
        <strain evidence="7">DB-1506</strain>
    </source>
</reference>
<dbReference type="EMBL" id="QLIX01000008">
    <property type="protein sequence ID" value="RAI58621.1"/>
    <property type="molecule type" value="Genomic_DNA"/>
</dbReference>
<comment type="caution">
    <text evidence="6">The sequence shown here is derived from an EMBL/GenBank/DDBJ whole genome shotgun (WGS) entry which is preliminary data.</text>
</comment>
<dbReference type="AlphaFoldDB" id="A0A327M5P1"/>
<evidence type="ECO:0000256" key="4">
    <source>
        <dbReference type="RuleBase" id="RU003694"/>
    </source>
</evidence>
<dbReference type="GO" id="GO:0005829">
    <property type="term" value="C:cytosol"/>
    <property type="evidence" value="ECO:0007669"/>
    <property type="project" value="TreeGrafter"/>
</dbReference>
<comment type="pathway">
    <text evidence="1">Lipid metabolism; fatty acid biosynthesis.</text>
</comment>
<dbReference type="Pfam" id="PF02801">
    <property type="entry name" value="Ketoacyl-synt_C"/>
    <property type="match status" value="1"/>
</dbReference>